<feature type="domain" description="Pyruvate carboxyltransferase" evidence="4">
    <location>
        <begin position="3"/>
        <end position="254"/>
    </location>
</feature>
<dbReference type="EMBL" id="JAGUCO010000002">
    <property type="protein sequence ID" value="MBS2097597.1"/>
    <property type="molecule type" value="Genomic_DNA"/>
</dbReference>
<protein>
    <recommendedName>
        <fullName evidence="4">Pyruvate carboxyltransferase domain-containing protein</fullName>
    </recommendedName>
</protein>
<dbReference type="InterPro" id="IPR054691">
    <property type="entry name" value="LeuA/HCS_post-cat"/>
</dbReference>
<keyword evidence="2 3" id="KW-0808">Transferase</keyword>
<gene>
    <name evidence="5" type="ORF">KEM10_04850</name>
</gene>
<dbReference type="InterPro" id="IPR000891">
    <property type="entry name" value="PYR_CT"/>
</dbReference>
<evidence type="ECO:0000256" key="3">
    <source>
        <dbReference type="RuleBase" id="RU003523"/>
    </source>
</evidence>
<keyword evidence="6" id="KW-1185">Reference proteome</keyword>
<accession>A0ABS5JRV6</accession>
<evidence type="ECO:0000256" key="2">
    <source>
        <dbReference type="ARBA" id="ARBA00022679"/>
    </source>
</evidence>
<dbReference type="InterPro" id="IPR002034">
    <property type="entry name" value="AIPM/Hcit_synth_CS"/>
</dbReference>
<comment type="caution">
    <text evidence="5">The sequence shown here is derived from an EMBL/GenBank/DDBJ whole genome shotgun (WGS) entry which is preliminary data.</text>
</comment>
<dbReference type="PROSITE" id="PS00816">
    <property type="entry name" value="AIPM_HOMOCIT_SYNTH_2"/>
    <property type="match status" value="1"/>
</dbReference>
<dbReference type="Gene3D" id="3.20.20.70">
    <property type="entry name" value="Aldolase class I"/>
    <property type="match status" value="1"/>
</dbReference>
<dbReference type="PANTHER" id="PTHR42880">
    <property type="entry name" value="HOMOCITRATE SYNTHASE"/>
    <property type="match status" value="1"/>
</dbReference>
<organism evidence="5 6">
    <name type="scientific">Carboxylicivirga linearis</name>
    <dbReference type="NCBI Taxonomy" id="1628157"/>
    <lineage>
        <taxon>Bacteria</taxon>
        <taxon>Pseudomonadati</taxon>
        <taxon>Bacteroidota</taxon>
        <taxon>Bacteroidia</taxon>
        <taxon>Marinilabiliales</taxon>
        <taxon>Marinilabiliaceae</taxon>
        <taxon>Carboxylicivirga</taxon>
    </lineage>
</organism>
<evidence type="ECO:0000256" key="1">
    <source>
        <dbReference type="ARBA" id="ARBA00006154"/>
    </source>
</evidence>
<dbReference type="RefSeq" id="WP_212214210.1">
    <property type="nucleotide sequence ID" value="NZ_JAGUCO010000002.1"/>
</dbReference>
<reference evidence="5 6" key="1">
    <citation type="journal article" date="2015" name="Int. J. Syst. Evol. Microbiol.">
        <title>Carboxylicivirga linearis sp. nov., isolated from a sea cucumber culture pond.</title>
        <authorList>
            <person name="Wang F.Q."/>
            <person name="Zhou Y.X."/>
            <person name="Lin X.Z."/>
            <person name="Chen G.J."/>
            <person name="Du Z.J."/>
        </authorList>
    </citation>
    <scope>NUCLEOTIDE SEQUENCE [LARGE SCALE GENOMIC DNA]</scope>
    <source>
        <strain evidence="5 6">FB218</strain>
    </source>
</reference>
<name>A0ABS5JRV6_9BACT</name>
<proteinExistence type="inferred from homology"/>
<dbReference type="Gene3D" id="1.10.238.260">
    <property type="match status" value="1"/>
</dbReference>
<evidence type="ECO:0000259" key="4">
    <source>
        <dbReference type="PROSITE" id="PS50991"/>
    </source>
</evidence>
<dbReference type="InterPro" id="IPR013477">
    <property type="entry name" value="NifV/FrbC"/>
</dbReference>
<sequence length="371" mass="40782">MAYKLIDTTLRDGEQAPGVSFSLEEKMKIAALLDEAGVQELEIGTPIISSKEEKDIKALIAQGFRFDSTCWARAHRSDIEASLRTGAERINISFPVSAIHLSSMNKDRSWLMHSLQSVLRQALDMFEFVSVGAQDASRTDPAFLEEFISEAVGLGANRIRLADTVGIMHPLSTAEMFKRYKELCKGIELEFHAHNDLGMATANTLVALQSGATCASLTVNGLGERAGNAALEEVVAALNYSVHQNNRINLETCTELSNYIEKVSGRKNSVSKPIVGERVFSHESGIHCRSLINNPMSYHAFNPQDIGQSSSFVIGKHSGSAIIQSVLNEVGVYLSKEDSQKVLDAIKNREKSFNGEVKKEELVAIYEQLFN</sequence>
<dbReference type="PROSITE" id="PS00815">
    <property type="entry name" value="AIPM_HOMOCIT_SYNTH_1"/>
    <property type="match status" value="1"/>
</dbReference>
<dbReference type="Pfam" id="PF00682">
    <property type="entry name" value="HMGL-like"/>
    <property type="match status" value="1"/>
</dbReference>
<dbReference type="InterPro" id="IPR013785">
    <property type="entry name" value="Aldolase_TIM"/>
</dbReference>
<dbReference type="PROSITE" id="PS50991">
    <property type="entry name" value="PYR_CT"/>
    <property type="match status" value="1"/>
</dbReference>
<comment type="similarity">
    <text evidence="1 3">Belongs to the alpha-IPM synthase/homocitrate synthase family.</text>
</comment>
<dbReference type="SUPFAM" id="SSF51569">
    <property type="entry name" value="Aldolase"/>
    <property type="match status" value="1"/>
</dbReference>
<evidence type="ECO:0000313" key="6">
    <source>
        <dbReference type="Proteomes" id="UP000708576"/>
    </source>
</evidence>
<dbReference type="PANTHER" id="PTHR42880:SF1">
    <property type="entry name" value="ISOPROPYLMALATE_HOMOCITRATE_CITRAMALATE SYNTHASE FAMILY PROTEIN"/>
    <property type="match status" value="1"/>
</dbReference>
<dbReference type="CDD" id="cd07939">
    <property type="entry name" value="DRE_TIM_NifV"/>
    <property type="match status" value="1"/>
</dbReference>
<evidence type="ECO:0000313" key="5">
    <source>
        <dbReference type="EMBL" id="MBS2097597.1"/>
    </source>
</evidence>
<dbReference type="Pfam" id="PF22617">
    <property type="entry name" value="HCS_D2"/>
    <property type="match status" value="1"/>
</dbReference>
<dbReference type="Proteomes" id="UP000708576">
    <property type="component" value="Unassembled WGS sequence"/>
</dbReference>